<comment type="caution">
    <text evidence="3">The sequence shown here is derived from an EMBL/GenBank/DDBJ whole genome shotgun (WGS) entry which is preliminary data.</text>
</comment>
<evidence type="ECO:0000313" key="4">
    <source>
        <dbReference type="Proteomes" id="UP000224634"/>
    </source>
</evidence>
<proteinExistence type="predicted"/>
<sequence>MRFGSTIIAAASLALLTSSLPFERPNHNRLQIERRRVPYSVVPVDGGPETTTIVDTAAVVTIYKPITQVMATVTVNHPVSTTATTPTTTTTTTTSSTSRTTSTTTRTTTASQTASSTSSLKTTTTYLRPTIYQSPPPLPPSYIVSASGNSIGYEESSYNTGYSVAKPSASILPIPASNGTFHMPNVVANRFK</sequence>
<dbReference type="EMBL" id="PDNA01000025">
    <property type="protein sequence ID" value="PGH23366.1"/>
    <property type="molecule type" value="Genomic_DNA"/>
</dbReference>
<evidence type="ECO:0000313" key="3">
    <source>
        <dbReference type="EMBL" id="PGH23366.1"/>
    </source>
</evidence>
<evidence type="ECO:0000256" key="2">
    <source>
        <dbReference type="SAM" id="SignalP"/>
    </source>
</evidence>
<feature type="region of interest" description="Disordered" evidence="1">
    <location>
        <begin position="80"/>
        <end position="121"/>
    </location>
</feature>
<dbReference type="AlphaFoldDB" id="A0A2B7YNZ3"/>
<evidence type="ECO:0000256" key="1">
    <source>
        <dbReference type="SAM" id="MobiDB-lite"/>
    </source>
</evidence>
<protein>
    <submittedName>
        <fullName evidence="3">Uncharacterized protein</fullName>
    </submittedName>
</protein>
<organism evidence="3 4">
    <name type="scientific">Polytolypa hystricis (strain UAMH7299)</name>
    <dbReference type="NCBI Taxonomy" id="1447883"/>
    <lineage>
        <taxon>Eukaryota</taxon>
        <taxon>Fungi</taxon>
        <taxon>Dikarya</taxon>
        <taxon>Ascomycota</taxon>
        <taxon>Pezizomycotina</taxon>
        <taxon>Eurotiomycetes</taxon>
        <taxon>Eurotiomycetidae</taxon>
        <taxon>Onygenales</taxon>
        <taxon>Onygenales incertae sedis</taxon>
        <taxon>Polytolypa</taxon>
    </lineage>
</organism>
<reference evidence="3 4" key="1">
    <citation type="submission" date="2017-10" db="EMBL/GenBank/DDBJ databases">
        <title>Comparative genomics in systemic dimorphic fungi from Ajellomycetaceae.</title>
        <authorList>
            <person name="Munoz J.F."/>
            <person name="Mcewen J.G."/>
            <person name="Clay O.K."/>
            <person name="Cuomo C.A."/>
        </authorList>
    </citation>
    <scope>NUCLEOTIDE SEQUENCE [LARGE SCALE GENOMIC DNA]</scope>
    <source>
        <strain evidence="3 4">UAMH7299</strain>
    </source>
</reference>
<feature type="chain" id="PRO_5012496452" evidence="2">
    <location>
        <begin position="20"/>
        <end position="192"/>
    </location>
</feature>
<keyword evidence="4" id="KW-1185">Reference proteome</keyword>
<feature type="signal peptide" evidence="2">
    <location>
        <begin position="1"/>
        <end position="19"/>
    </location>
</feature>
<gene>
    <name evidence="3" type="ORF">AJ80_02619</name>
</gene>
<name>A0A2B7YNZ3_POLH7</name>
<keyword evidence="2" id="KW-0732">Signal</keyword>
<accession>A0A2B7YNZ3</accession>
<dbReference type="Proteomes" id="UP000224634">
    <property type="component" value="Unassembled WGS sequence"/>
</dbReference>